<keyword evidence="2" id="KW-1185">Reference proteome</keyword>
<evidence type="ECO:0000313" key="2">
    <source>
        <dbReference type="Proteomes" id="UP001328107"/>
    </source>
</evidence>
<proteinExistence type="predicted"/>
<name>A0AAN5CCB5_9BILA</name>
<accession>A0AAN5CCB5</accession>
<evidence type="ECO:0000313" key="1">
    <source>
        <dbReference type="EMBL" id="GMR36096.1"/>
    </source>
</evidence>
<comment type="caution">
    <text evidence="1">The sequence shown here is derived from an EMBL/GenBank/DDBJ whole genome shotgun (WGS) entry which is preliminary data.</text>
</comment>
<dbReference type="AlphaFoldDB" id="A0AAN5CCB5"/>
<reference evidence="2" key="1">
    <citation type="submission" date="2022-10" db="EMBL/GenBank/DDBJ databases">
        <title>Genome assembly of Pristionchus species.</title>
        <authorList>
            <person name="Yoshida K."/>
            <person name="Sommer R.J."/>
        </authorList>
    </citation>
    <scope>NUCLEOTIDE SEQUENCE [LARGE SCALE GENOMIC DNA]</scope>
    <source>
        <strain evidence="2">RS5460</strain>
    </source>
</reference>
<feature type="non-terminal residue" evidence="1">
    <location>
        <position position="1"/>
    </location>
</feature>
<dbReference type="EMBL" id="BTRK01000002">
    <property type="protein sequence ID" value="GMR36096.1"/>
    <property type="molecule type" value="Genomic_DNA"/>
</dbReference>
<sequence>EIALKFIHQFDSKRIQIISDEDCLQLDFLRRVAETKEWIVATARGNMREFIGNIETPPALIPFIVDIYNGKCCILDLTDAVFIDHIDTQWIVKHFVTLEKKAYFPASTNYPNNIEFSVLLPKTYVKMRPRKKSAIRMVEIRHADMDTYAIDRHL</sequence>
<protein>
    <submittedName>
        <fullName evidence="1">Uncharacterized protein</fullName>
    </submittedName>
</protein>
<organism evidence="1 2">
    <name type="scientific">Pristionchus mayeri</name>
    <dbReference type="NCBI Taxonomy" id="1317129"/>
    <lineage>
        <taxon>Eukaryota</taxon>
        <taxon>Metazoa</taxon>
        <taxon>Ecdysozoa</taxon>
        <taxon>Nematoda</taxon>
        <taxon>Chromadorea</taxon>
        <taxon>Rhabditida</taxon>
        <taxon>Rhabditina</taxon>
        <taxon>Diplogasteromorpha</taxon>
        <taxon>Diplogasteroidea</taxon>
        <taxon>Neodiplogasteridae</taxon>
        <taxon>Pristionchus</taxon>
    </lineage>
</organism>
<dbReference type="Proteomes" id="UP001328107">
    <property type="component" value="Unassembled WGS sequence"/>
</dbReference>
<gene>
    <name evidence="1" type="ORF">PMAYCL1PPCAC_06291</name>
</gene>